<dbReference type="InterPro" id="IPR046341">
    <property type="entry name" value="SET_dom_sf"/>
</dbReference>
<dbReference type="GO" id="GO:0005694">
    <property type="term" value="C:chromosome"/>
    <property type="evidence" value="ECO:0007669"/>
    <property type="project" value="UniProtKB-SubCell"/>
</dbReference>
<dbReference type="GO" id="GO:0032259">
    <property type="term" value="P:methylation"/>
    <property type="evidence" value="ECO:0007669"/>
    <property type="project" value="UniProtKB-KW"/>
</dbReference>
<dbReference type="GO" id="GO:0008168">
    <property type="term" value="F:methyltransferase activity"/>
    <property type="evidence" value="ECO:0007669"/>
    <property type="project" value="UniProtKB-KW"/>
</dbReference>
<evidence type="ECO:0000256" key="3">
    <source>
        <dbReference type="ARBA" id="ARBA00022603"/>
    </source>
</evidence>
<protein>
    <recommendedName>
        <fullName evidence="8">SET domain-containing protein</fullName>
    </recommendedName>
</protein>
<comment type="subcellular location">
    <subcellularLocation>
        <location evidence="1">Chromosome</location>
    </subcellularLocation>
</comment>
<dbReference type="InterPro" id="IPR050973">
    <property type="entry name" value="H3K9_Histone-Lys_N-MTase"/>
</dbReference>
<accession>A0A2P4X6W5</accession>
<gene>
    <name evidence="9" type="ORF">PHPALM_29696</name>
</gene>
<keyword evidence="10" id="KW-1185">Reference proteome</keyword>
<dbReference type="InterPro" id="IPR001214">
    <property type="entry name" value="SET_dom"/>
</dbReference>
<dbReference type="GO" id="GO:0046872">
    <property type="term" value="F:metal ion binding"/>
    <property type="evidence" value="ECO:0007669"/>
    <property type="project" value="UniProtKB-KW"/>
</dbReference>
<keyword evidence="3" id="KW-0489">Methyltransferase</keyword>
<dbReference type="EMBL" id="NCKW01016099">
    <property type="protein sequence ID" value="POM61307.1"/>
    <property type="molecule type" value="Genomic_DNA"/>
</dbReference>
<keyword evidence="4" id="KW-0808">Transferase</keyword>
<keyword evidence="5" id="KW-0949">S-adenosyl-L-methionine</keyword>
<dbReference type="Gene3D" id="2.170.270.10">
    <property type="entry name" value="SET domain"/>
    <property type="match status" value="1"/>
</dbReference>
<evidence type="ECO:0000256" key="6">
    <source>
        <dbReference type="ARBA" id="ARBA00022723"/>
    </source>
</evidence>
<evidence type="ECO:0000313" key="9">
    <source>
        <dbReference type="EMBL" id="POM61307.1"/>
    </source>
</evidence>
<reference evidence="9 10" key="1">
    <citation type="journal article" date="2017" name="Genome Biol. Evol.">
        <title>Phytophthora megakarya and P. palmivora, closely related causal agents of cacao black pod rot, underwent increases in genome sizes and gene numbers by different mechanisms.</title>
        <authorList>
            <person name="Ali S.S."/>
            <person name="Shao J."/>
            <person name="Lary D.J."/>
            <person name="Kronmiller B."/>
            <person name="Shen D."/>
            <person name="Strem M.D."/>
            <person name="Amoako-Attah I."/>
            <person name="Akrofi A.Y."/>
            <person name="Begoude B.A."/>
            <person name="Ten Hoopen G.M."/>
            <person name="Coulibaly K."/>
            <person name="Kebe B.I."/>
            <person name="Melnick R.L."/>
            <person name="Guiltinan M.J."/>
            <person name="Tyler B.M."/>
            <person name="Meinhardt L.W."/>
            <person name="Bailey B.A."/>
        </authorList>
    </citation>
    <scope>NUCLEOTIDE SEQUENCE [LARGE SCALE GENOMIC DNA]</scope>
    <source>
        <strain evidence="10">sbr112.9</strain>
    </source>
</reference>
<feature type="domain" description="SET" evidence="8">
    <location>
        <begin position="19"/>
        <end position="121"/>
    </location>
</feature>
<sequence length="121" mass="13809">MTFTYTTSVQLPSRHNLPPDLLTKQQSKGWGVLAAQDMEQRTFVGEYTGELVGTREMQRRYRERYDPQSLNYVLSLREHVARQGVDSLDCDVVRTNIDATNMGNLTRFVNHSCSPTLEVVA</sequence>
<evidence type="ECO:0000256" key="4">
    <source>
        <dbReference type="ARBA" id="ARBA00022679"/>
    </source>
</evidence>
<keyword evidence="2" id="KW-0158">Chromosome</keyword>
<feature type="non-terminal residue" evidence="9">
    <location>
        <position position="121"/>
    </location>
</feature>
<dbReference type="Proteomes" id="UP000237271">
    <property type="component" value="Unassembled WGS sequence"/>
</dbReference>
<evidence type="ECO:0000256" key="7">
    <source>
        <dbReference type="ARBA" id="ARBA00022833"/>
    </source>
</evidence>
<keyword evidence="7" id="KW-0862">Zinc</keyword>
<name>A0A2P4X6W5_9STRA</name>
<evidence type="ECO:0000259" key="8">
    <source>
        <dbReference type="PROSITE" id="PS50280"/>
    </source>
</evidence>
<evidence type="ECO:0000256" key="5">
    <source>
        <dbReference type="ARBA" id="ARBA00022691"/>
    </source>
</evidence>
<comment type="caution">
    <text evidence="9">The sequence shown here is derived from an EMBL/GenBank/DDBJ whole genome shotgun (WGS) entry which is preliminary data.</text>
</comment>
<dbReference type="Pfam" id="PF00856">
    <property type="entry name" value="SET"/>
    <property type="match status" value="1"/>
</dbReference>
<evidence type="ECO:0000256" key="1">
    <source>
        <dbReference type="ARBA" id="ARBA00004286"/>
    </source>
</evidence>
<dbReference type="PROSITE" id="PS50280">
    <property type="entry name" value="SET"/>
    <property type="match status" value="1"/>
</dbReference>
<keyword evidence="6" id="KW-0479">Metal-binding</keyword>
<dbReference type="PANTHER" id="PTHR46223:SF3">
    <property type="entry name" value="HISTONE-LYSINE N-METHYLTRANSFERASE SET-23"/>
    <property type="match status" value="1"/>
</dbReference>
<dbReference type="AlphaFoldDB" id="A0A2P4X6W5"/>
<dbReference type="PANTHER" id="PTHR46223">
    <property type="entry name" value="HISTONE-LYSINE N-METHYLTRANSFERASE SUV39H"/>
    <property type="match status" value="1"/>
</dbReference>
<proteinExistence type="predicted"/>
<dbReference type="OrthoDB" id="126970at2759"/>
<evidence type="ECO:0000313" key="10">
    <source>
        <dbReference type="Proteomes" id="UP000237271"/>
    </source>
</evidence>
<organism evidence="9 10">
    <name type="scientific">Phytophthora palmivora</name>
    <dbReference type="NCBI Taxonomy" id="4796"/>
    <lineage>
        <taxon>Eukaryota</taxon>
        <taxon>Sar</taxon>
        <taxon>Stramenopiles</taxon>
        <taxon>Oomycota</taxon>
        <taxon>Peronosporomycetes</taxon>
        <taxon>Peronosporales</taxon>
        <taxon>Peronosporaceae</taxon>
        <taxon>Phytophthora</taxon>
    </lineage>
</organism>
<evidence type="ECO:0000256" key="2">
    <source>
        <dbReference type="ARBA" id="ARBA00022454"/>
    </source>
</evidence>
<dbReference type="SUPFAM" id="SSF82199">
    <property type="entry name" value="SET domain"/>
    <property type="match status" value="1"/>
</dbReference>